<dbReference type="Gene3D" id="3.90.1150.10">
    <property type="entry name" value="Aspartate Aminotransferase, domain 1"/>
    <property type="match status" value="1"/>
</dbReference>
<dbReference type="OrthoDB" id="9809616at2"/>
<feature type="modified residue" description="N6-(pyridoxal phosphate)lysine" evidence="6">
    <location>
        <position position="222"/>
    </location>
</feature>
<organism evidence="8 9">
    <name type="scientific">Bifidobacterium boum</name>
    <dbReference type="NCBI Taxonomy" id="78343"/>
    <lineage>
        <taxon>Bacteria</taxon>
        <taxon>Bacillati</taxon>
        <taxon>Actinomycetota</taxon>
        <taxon>Actinomycetes</taxon>
        <taxon>Bifidobacteriales</taxon>
        <taxon>Bifidobacteriaceae</taxon>
        <taxon>Bifidobacterium</taxon>
    </lineage>
</organism>
<dbReference type="InterPro" id="IPR015422">
    <property type="entry name" value="PyrdxlP-dep_Trfase_small"/>
</dbReference>
<dbReference type="GO" id="GO:0000105">
    <property type="term" value="P:L-histidine biosynthetic process"/>
    <property type="evidence" value="ECO:0007669"/>
    <property type="project" value="UniProtKB-UniRule"/>
</dbReference>
<comment type="pathway">
    <text evidence="6">Amino-acid biosynthesis; L-histidine biosynthesis; L-histidine from 5-phospho-alpha-D-ribose 1-diphosphate: step 7/9.</text>
</comment>
<dbReference type="CDD" id="cd00609">
    <property type="entry name" value="AAT_like"/>
    <property type="match status" value="1"/>
</dbReference>
<evidence type="ECO:0000313" key="9">
    <source>
        <dbReference type="Proteomes" id="UP000029093"/>
    </source>
</evidence>
<evidence type="ECO:0000256" key="4">
    <source>
        <dbReference type="ARBA" id="ARBA00022679"/>
    </source>
</evidence>
<dbReference type="RefSeq" id="WP_026502417.1">
    <property type="nucleotide sequence ID" value="NZ_JGYQ01000016.1"/>
</dbReference>
<dbReference type="PROSITE" id="PS00599">
    <property type="entry name" value="AA_TRANSFER_CLASS_2"/>
    <property type="match status" value="1"/>
</dbReference>
<reference evidence="8 9" key="1">
    <citation type="submission" date="2014-03" db="EMBL/GenBank/DDBJ databases">
        <title>Genomics of Bifidobacteria.</title>
        <authorList>
            <person name="Ventura M."/>
            <person name="Milani C."/>
            <person name="Lugli G.A."/>
        </authorList>
    </citation>
    <scope>NUCLEOTIDE SEQUENCE [LARGE SCALE GENOMIC DNA]</scope>
    <source>
        <strain evidence="8 9">LMG 10736</strain>
    </source>
</reference>
<dbReference type="InterPro" id="IPR015421">
    <property type="entry name" value="PyrdxlP-dep_Trfase_major"/>
</dbReference>
<keyword evidence="9" id="KW-1185">Reference proteome</keyword>
<evidence type="ECO:0000256" key="5">
    <source>
        <dbReference type="ARBA" id="ARBA00022898"/>
    </source>
</evidence>
<dbReference type="EMBL" id="JGYQ01000016">
    <property type="protein sequence ID" value="KFI46445.1"/>
    <property type="molecule type" value="Genomic_DNA"/>
</dbReference>
<evidence type="ECO:0000256" key="1">
    <source>
        <dbReference type="ARBA" id="ARBA00001933"/>
    </source>
</evidence>
<gene>
    <name evidence="6" type="primary">hisC</name>
    <name evidence="8" type="ORF">BBOU_1537</name>
</gene>
<comment type="similarity">
    <text evidence="6">Belongs to the class-II pyridoxal-phosphate-dependent aminotransferase family. Histidinol-phosphate aminotransferase subfamily.</text>
</comment>
<comment type="cofactor">
    <cofactor evidence="1 6">
        <name>pyridoxal 5'-phosphate</name>
        <dbReference type="ChEBI" id="CHEBI:597326"/>
    </cofactor>
</comment>
<keyword evidence="5 6" id="KW-0663">Pyridoxal phosphate</keyword>
<dbReference type="AlphaFoldDB" id="A0A086ZIU5"/>
<evidence type="ECO:0000256" key="2">
    <source>
        <dbReference type="ARBA" id="ARBA00011738"/>
    </source>
</evidence>
<dbReference type="HAMAP" id="MF_01023">
    <property type="entry name" value="HisC_aminotrans_2"/>
    <property type="match status" value="1"/>
</dbReference>
<keyword evidence="4 6" id="KW-0808">Transferase</keyword>
<dbReference type="Pfam" id="PF00155">
    <property type="entry name" value="Aminotran_1_2"/>
    <property type="match status" value="1"/>
</dbReference>
<keyword evidence="6" id="KW-0368">Histidine biosynthesis</keyword>
<dbReference type="InterPro" id="IPR004839">
    <property type="entry name" value="Aminotransferase_I/II_large"/>
</dbReference>
<evidence type="ECO:0000256" key="6">
    <source>
        <dbReference type="HAMAP-Rule" id="MF_01023"/>
    </source>
</evidence>
<comment type="catalytic activity">
    <reaction evidence="6">
        <text>L-histidinol phosphate + 2-oxoglutarate = 3-(imidazol-4-yl)-2-oxopropyl phosphate + L-glutamate</text>
        <dbReference type="Rhea" id="RHEA:23744"/>
        <dbReference type="ChEBI" id="CHEBI:16810"/>
        <dbReference type="ChEBI" id="CHEBI:29985"/>
        <dbReference type="ChEBI" id="CHEBI:57766"/>
        <dbReference type="ChEBI" id="CHEBI:57980"/>
        <dbReference type="EC" id="2.6.1.9"/>
    </reaction>
</comment>
<dbReference type="Gene3D" id="3.40.640.10">
    <property type="entry name" value="Type I PLP-dependent aspartate aminotransferase-like (Major domain)"/>
    <property type="match status" value="1"/>
</dbReference>
<dbReference type="InterPro" id="IPR050106">
    <property type="entry name" value="HistidinolP_aminotransfase"/>
</dbReference>
<dbReference type="InterPro" id="IPR015424">
    <property type="entry name" value="PyrdxlP-dep_Trfase"/>
</dbReference>
<dbReference type="InterPro" id="IPR005861">
    <property type="entry name" value="HisP_aminotrans"/>
</dbReference>
<evidence type="ECO:0000259" key="7">
    <source>
        <dbReference type="Pfam" id="PF00155"/>
    </source>
</evidence>
<dbReference type="GeneID" id="303204641"/>
<comment type="caution">
    <text evidence="8">The sequence shown here is derived from an EMBL/GenBank/DDBJ whole genome shotgun (WGS) entry which is preliminary data.</text>
</comment>
<proteinExistence type="inferred from homology"/>
<name>A0A086ZIU5_9BIFI</name>
<dbReference type="NCBIfam" id="NF002878">
    <property type="entry name" value="PRK03321.1"/>
    <property type="match status" value="1"/>
</dbReference>
<dbReference type="GO" id="GO:0030170">
    <property type="term" value="F:pyridoxal phosphate binding"/>
    <property type="evidence" value="ECO:0007669"/>
    <property type="project" value="InterPro"/>
</dbReference>
<dbReference type="Proteomes" id="UP000029093">
    <property type="component" value="Unassembled WGS sequence"/>
</dbReference>
<sequence length="359" mass="39081">MAYLHRAIIDTIPSYKQGKPAPKTPGLTAYKISSNENPFEPLPSVKQAIVDKAVGRMNRYPDMRGTTVVERLADQFGVKPENVVLGCGSTEVITQLVNLVAGPGDEVIYPWRSFEAYPIIVANAGATSVKVPNRPDGSHDIDAMIAAINEHTRLVIVNNPNNPTSTSLSDADARKLMAAVPDDVLVLFDEAYIQFNTAADTNVAMDLFREYPNIVVAQTFSKAYGLAGLRIGYGIAPADVIDGMRKVAIPFGVTEIAQTAALASMDAYDELDKRVKALIDERTRVVAALREQGWQFPEPYANFFWLPIGERTDEAAEHFVKAALSVRVFSGEGIRISIGEQEANDRVISVCAELKALGI</sequence>
<dbReference type="PANTHER" id="PTHR43643:SF3">
    <property type="entry name" value="HISTIDINOL-PHOSPHATE AMINOTRANSFERASE"/>
    <property type="match status" value="1"/>
</dbReference>
<comment type="subunit">
    <text evidence="2 6">Homodimer.</text>
</comment>
<dbReference type="GO" id="GO:0004400">
    <property type="term" value="F:histidinol-phosphate transaminase activity"/>
    <property type="evidence" value="ECO:0007669"/>
    <property type="project" value="UniProtKB-UniRule"/>
</dbReference>
<dbReference type="UniPathway" id="UPA00031">
    <property type="reaction ID" value="UER00012"/>
</dbReference>
<dbReference type="SUPFAM" id="SSF53383">
    <property type="entry name" value="PLP-dependent transferases"/>
    <property type="match status" value="1"/>
</dbReference>
<evidence type="ECO:0000313" key="8">
    <source>
        <dbReference type="EMBL" id="KFI46445.1"/>
    </source>
</evidence>
<keyword evidence="3 6" id="KW-0032">Aminotransferase</keyword>
<dbReference type="EC" id="2.6.1.9" evidence="6"/>
<evidence type="ECO:0000256" key="3">
    <source>
        <dbReference type="ARBA" id="ARBA00022576"/>
    </source>
</evidence>
<accession>A0A086ZIU5</accession>
<keyword evidence="6" id="KW-0028">Amino-acid biosynthesis</keyword>
<protein>
    <recommendedName>
        <fullName evidence="6">Histidinol-phosphate aminotransferase</fullName>
        <ecNumber evidence="6">2.6.1.9</ecNumber>
    </recommendedName>
    <alternativeName>
        <fullName evidence="6">Imidazole acetol-phosphate transaminase</fullName>
    </alternativeName>
</protein>
<dbReference type="PANTHER" id="PTHR43643">
    <property type="entry name" value="HISTIDINOL-PHOSPHATE AMINOTRANSFERASE 2"/>
    <property type="match status" value="1"/>
</dbReference>
<feature type="domain" description="Aminotransferase class I/classII large" evidence="7">
    <location>
        <begin position="32"/>
        <end position="348"/>
    </location>
</feature>
<dbReference type="InterPro" id="IPR024892">
    <property type="entry name" value="ArAT"/>
</dbReference>
<dbReference type="InterPro" id="IPR001917">
    <property type="entry name" value="Aminotrans_II_pyridoxalP_BS"/>
</dbReference>